<dbReference type="Pfam" id="PF00543">
    <property type="entry name" value="P-II"/>
    <property type="match status" value="1"/>
</dbReference>
<dbReference type="GO" id="GO:0005524">
    <property type="term" value="F:ATP binding"/>
    <property type="evidence" value="ECO:0007669"/>
    <property type="project" value="TreeGrafter"/>
</dbReference>
<comment type="caution">
    <text evidence="2">The sequence shown here is derived from an EMBL/GenBank/DDBJ whole genome shotgun (WGS) entry which is preliminary data.</text>
</comment>
<dbReference type="PRINTS" id="PR00340">
    <property type="entry name" value="PIIGLNB"/>
</dbReference>
<dbReference type="RefSeq" id="WP_227615584.1">
    <property type="nucleotide sequence ID" value="NZ_JAJEPR010000021.1"/>
</dbReference>
<dbReference type="InterPro" id="IPR015867">
    <property type="entry name" value="N-reg_PII/ATP_PRibTrfase_C"/>
</dbReference>
<dbReference type="PANTHER" id="PTHR30115">
    <property type="entry name" value="NITROGEN REGULATORY PROTEIN P-II"/>
    <property type="match status" value="1"/>
</dbReference>
<evidence type="ECO:0000313" key="3">
    <source>
        <dbReference type="Proteomes" id="UP001197875"/>
    </source>
</evidence>
<name>A0AAE3DTR5_9FIRM</name>
<dbReference type="SMART" id="SM00938">
    <property type="entry name" value="P-II"/>
    <property type="match status" value="1"/>
</dbReference>
<dbReference type="InterPro" id="IPR002187">
    <property type="entry name" value="N-reg_PII"/>
</dbReference>
<evidence type="ECO:0000313" key="2">
    <source>
        <dbReference type="EMBL" id="MCC2190507.1"/>
    </source>
</evidence>
<dbReference type="InterPro" id="IPR011322">
    <property type="entry name" value="N-reg_PII-like_a/b"/>
</dbReference>
<dbReference type="GO" id="GO:0005829">
    <property type="term" value="C:cytosol"/>
    <property type="evidence" value="ECO:0007669"/>
    <property type="project" value="TreeGrafter"/>
</dbReference>
<accession>A0AAE3DTR5</accession>
<comment type="similarity">
    <text evidence="1">Belongs to the P(II) protein family.</text>
</comment>
<keyword evidence="3" id="KW-1185">Reference proteome</keyword>
<sequence length="167" mass="18769">MSVYHDFAMNIDTMDWSDAYLEAQTDGRREEVELHKPYVYPPIEEARQPLTKIEIIARKEKLENLKTALNDIGITGMTVFPVTGCGVQKGYNEFYRGVPVAVQLRAKIRVEVVVAKVPVDEVVNTVRRVLYTGHVGDGKIFIYTLDDVVRVRTGESGYDAMQGASSE</sequence>
<dbReference type="EMBL" id="JAJEPR010000021">
    <property type="protein sequence ID" value="MCC2190507.1"/>
    <property type="molecule type" value="Genomic_DNA"/>
</dbReference>
<gene>
    <name evidence="2" type="ORF">LKD71_11960</name>
</gene>
<dbReference type="Gene3D" id="3.30.70.120">
    <property type="match status" value="1"/>
</dbReference>
<dbReference type="PROSITE" id="PS51343">
    <property type="entry name" value="PII_GLNB_DOM"/>
    <property type="match status" value="1"/>
</dbReference>
<reference evidence="2 3" key="1">
    <citation type="submission" date="2021-10" db="EMBL/GenBank/DDBJ databases">
        <title>Anaerobic single-cell dispensing facilitates the cultivation of human gut bacteria.</title>
        <authorList>
            <person name="Afrizal A."/>
        </authorList>
    </citation>
    <scope>NUCLEOTIDE SEQUENCE [LARGE SCALE GENOMIC DNA]</scope>
    <source>
        <strain evidence="2 3">CLA-AA-H277</strain>
    </source>
</reference>
<proteinExistence type="inferred from homology"/>
<dbReference type="AlphaFoldDB" id="A0AAE3DTR5"/>
<evidence type="ECO:0000256" key="1">
    <source>
        <dbReference type="RuleBase" id="RU003936"/>
    </source>
</evidence>
<dbReference type="Proteomes" id="UP001197875">
    <property type="component" value="Unassembled WGS sequence"/>
</dbReference>
<dbReference type="PANTHER" id="PTHR30115:SF11">
    <property type="entry name" value="NITROGEN REGULATORY PROTEIN P-II HOMOLOG"/>
    <property type="match status" value="1"/>
</dbReference>
<dbReference type="PROSITE" id="PS00638">
    <property type="entry name" value="PII_GLNB_CTER"/>
    <property type="match status" value="1"/>
</dbReference>
<dbReference type="GO" id="GO:0006808">
    <property type="term" value="P:regulation of nitrogen utilization"/>
    <property type="evidence" value="ECO:0007669"/>
    <property type="project" value="InterPro"/>
</dbReference>
<organism evidence="2 3">
    <name type="scientific">Fusicatenibacter faecihominis</name>
    <dbReference type="NCBI Taxonomy" id="2881276"/>
    <lineage>
        <taxon>Bacteria</taxon>
        <taxon>Bacillati</taxon>
        <taxon>Bacillota</taxon>
        <taxon>Clostridia</taxon>
        <taxon>Lachnospirales</taxon>
        <taxon>Lachnospiraceae</taxon>
        <taxon>Fusicatenibacter</taxon>
    </lineage>
</organism>
<dbReference type="InterPro" id="IPR017918">
    <property type="entry name" value="N-reg_PII_CS"/>
</dbReference>
<dbReference type="GO" id="GO:0030234">
    <property type="term" value="F:enzyme regulator activity"/>
    <property type="evidence" value="ECO:0007669"/>
    <property type="project" value="InterPro"/>
</dbReference>
<protein>
    <submittedName>
        <fullName evidence="2">P-II family nitrogen regulator</fullName>
    </submittedName>
</protein>
<dbReference type="SUPFAM" id="SSF54913">
    <property type="entry name" value="GlnB-like"/>
    <property type="match status" value="1"/>
</dbReference>